<dbReference type="GO" id="GO:0006080">
    <property type="term" value="P:substituted mannan metabolic process"/>
    <property type="evidence" value="ECO:0007669"/>
    <property type="project" value="UniProtKB-UniRule"/>
</dbReference>
<comment type="catalytic activity">
    <reaction evidence="4">
        <text>Random hydrolysis of (1-&gt;4)-beta-D-mannosidic linkages in mannans, galactomannans and glucomannans.</text>
        <dbReference type="EC" id="3.2.1.78"/>
    </reaction>
</comment>
<gene>
    <name evidence="10" type="ORF">LX92_03621</name>
</gene>
<feature type="binding site" evidence="6">
    <location>
        <position position="202"/>
    </location>
    <ligand>
        <name>substrate</name>
    </ligand>
</feature>
<evidence type="ECO:0000256" key="3">
    <source>
        <dbReference type="ARBA" id="ARBA00023295"/>
    </source>
</evidence>
<comment type="caution">
    <text evidence="10">The sequence shown here is derived from an EMBL/GenBank/DDBJ whole genome shotgun (WGS) entry which is preliminary data.</text>
</comment>
<reference evidence="10 11" key="1">
    <citation type="submission" date="2018-05" db="EMBL/GenBank/DDBJ databases">
        <title>Genomic Encyclopedia of Archaeal and Bacterial Type Strains, Phase II (KMG-II): from individual species to whole genera.</title>
        <authorList>
            <person name="Goeker M."/>
        </authorList>
    </citation>
    <scope>NUCLEOTIDE SEQUENCE [LARGE SCALE GENOMIC DNA]</scope>
    <source>
        <strain evidence="10 11">DSM 23514</strain>
    </source>
</reference>
<protein>
    <recommendedName>
        <fullName evidence="4">Mannan endo-1,4-beta-mannosidase</fullName>
        <ecNumber evidence="4">3.2.1.78</ecNumber>
    </recommendedName>
</protein>
<evidence type="ECO:0000256" key="5">
    <source>
        <dbReference type="PIRSR" id="PIRSR018168-1"/>
    </source>
</evidence>
<dbReference type="InterPro" id="IPR000805">
    <property type="entry name" value="Glyco_hydro_26"/>
</dbReference>
<dbReference type="InterPro" id="IPR017853">
    <property type="entry name" value="GH"/>
</dbReference>
<sequence length="373" mass="42652">MHKDLYKYLILALLGSTVLSCKTGLMKQSTSQIVADRKADPSAKYLLLRIKEIPKSGYAFGHQDATAYGMGWKNNGDDYKSDVNEVAGDFPGVYGFELGHLELGHTQNLDTVNFNLMAKLIKKAHKKGGIITLSWHPDNPVTKNSAWDPSPAVSQVLEGGSLHPKYRAWLVKVADFMQSLKTRSGKSIPIVFRPYHEMNGSWFWWGHGNCTPEEFKTLWKETFEFLTSKNNVHNLLYCYSTDAIKDGEEYLRYYPGDAYVDILGIDLYHKNTTEEYIQLLNDNLSLLAKIAKRKNKPYAMTEGGLNMVTEENWWTQVLNKNIANKGISWALFWRNAWPNHYYVPFKGQKSSADFKQFESLPNVLFLKGLKKIR</sequence>
<keyword evidence="4" id="KW-0119">Carbohydrate metabolism</keyword>
<dbReference type="Proteomes" id="UP000245667">
    <property type="component" value="Unassembled WGS sequence"/>
</dbReference>
<name>A0A316EES0_9FLAO</name>
<evidence type="ECO:0000256" key="8">
    <source>
        <dbReference type="PROSITE-ProRule" id="PRU01100"/>
    </source>
</evidence>
<dbReference type="Pfam" id="PF02156">
    <property type="entry name" value="Glyco_hydro_26"/>
    <property type="match status" value="1"/>
</dbReference>
<dbReference type="AlphaFoldDB" id="A0A316EES0"/>
<proteinExistence type="inferred from homology"/>
<dbReference type="PROSITE" id="PS51764">
    <property type="entry name" value="GH26"/>
    <property type="match status" value="1"/>
</dbReference>
<evidence type="ECO:0000256" key="6">
    <source>
        <dbReference type="PIRSR" id="PIRSR018168-2"/>
    </source>
</evidence>
<dbReference type="PROSITE" id="PS51257">
    <property type="entry name" value="PROKAR_LIPOPROTEIN"/>
    <property type="match status" value="1"/>
</dbReference>
<dbReference type="Gene3D" id="3.20.20.80">
    <property type="entry name" value="Glycosidases"/>
    <property type="match status" value="1"/>
</dbReference>
<dbReference type="InterPro" id="IPR016714">
    <property type="entry name" value="MANB/E"/>
</dbReference>
<feature type="domain" description="GH26" evidence="9">
    <location>
        <begin position="41"/>
        <end position="367"/>
    </location>
</feature>
<keyword evidence="4" id="KW-0964">Secreted</keyword>
<dbReference type="OrthoDB" id="9816550at2"/>
<evidence type="ECO:0000259" key="9">
    <source>
        <dbReference type="PROSITE" id="PS51764"/>
    </source>
</evidence>
<keyword evidence="3 4" id="KW-0326">Glycosidase</keyword>
<dbReference type="InterPro" id="IPR022790">
    <property type="entry name" value="GH26_dom"/>
</dbReference>
<comment type="similarity">
    <text evidence="1 4 8">Belongs to the glycosyl hydrolase 26 family.</text>
</comment>
<comment type="subcellular location">
    <subcellularLocation>
        <location evidence="4">Secreted</location>
    </subcellularLocation>
</comment>
<dbReference type="SUPFAM" id="SSF51445">
    <property type="entry name" value="(Trans)glycosidases"/>
    <property type="match status" value="1"/>
</dbReference>
<dbReference type="PANTHER" id="PTHR40079">
    <property type="entry name" value="MANNAN ENDO-1,4-BETA-MANNOSIDASE E-RELATED"/>
    <property type="match status" value="1"/>
</dbReference>
<feature type="binding site" evidence="6">
    <location>
        <position position="268"/>
    </location>
    <ligand>
        <name>substrate</name>
    </ligand>
</feature>
<dbReference type="PRINTS" id="PR00739">
    <property type="entry name" value="GLHYDRLASE26"/>
</dbReference>
<dbReference type="GO" id="GO:0005576">
    <property type="term" value="C:extracellular region"/>
    <property type="evidence" value="ECO:0007669"/>
    <property type="project" value="UniProtKB-SubCell"/>
</dbReference>
<evidence type="ECO:0000256" key="7">
    <source>
        <dbReference type="PIRSR" id="PIRSR018168-3"/>
    </source>
</evidence>
<dbReference type="EC" id="3.2.1.78" evidence="4"/>
<feature type="active site" description="Nucleophile" evidence="5 8">
    <location>
        <position position="302"/>
    </location>
</feature>
<evidence type="ECO:0000256" key="2">
    <source>
        <dbReference type="ARBA" id="ARBA00022801"/>
    </source>
</evidence>
<evidence type="ECO:0000313" key="10">
    <source>
        <dbReference type="EMBL" id="PWK21470.1"/>
    </source>
</evidence>
<evidence type="ECO:0000256" key="4">
    <source>
        <dbReference type="PIRNR" id="PIRNR018168"/>
    </source>
</evidence>
<organism evidence="10 11">
    <name type="scientific">Maribacter polysiphoniae</name>
    <dbReference type="NCBI Taxonomy" id="429344"/>
    <lineage>
        <taxon>Bacteria</taxon>
        <taxon>Pseudomonadati</taxon>
        <taxon>Bacteroidota</taxon>
        <taxon>Flavobacteriia</taxon>
        <taxon>Flavobacteriales</taxon>
        <taxon>Flavobacteriaceae</taxon>
        <taxon>Maribacter</taxon>
    </lineage>
</organism>
<feature type="active site" description="Proton donor" evidence="5 8">
    <location>
        <position position="197"/>
    </location>
</feature>
<keyword evidence="2 4" id="KW-0378">Hydrolase</keyword>
<dbReference type="PANTHER" id="PTHR40079:SF4">
    <property type="entry name" value="GH26 DOMAIN-CONTAINING PROTEIN-RELATED"/>
    <property type="match status" value="1"/>
</dbReference>
<accession>A0A316EES0</accession>
<dbReference type="PIRSF" id="PIRSF018168">
    <property type="entry name" value="Mannan-1_4-beta-mannosidase"/>
    <property type="match status" value="1"/>
</dbReference>
<dbReference type="GO" id="GO:0016985">
    <property type="term" value="F:mannan endo-1,4-beta-mannosidase activity"/>
    <property type="evidence" value="ECO:0007669"/>
    <property type="project" value="UniProtKB-UniRule"/>
</dbReference>
<evidence type="ECO:0000313" key="11">
    <source>
        <dbReference type="Proteomes" id="UP000245667"/>
    </source>
</evidence>
<evidence type="ECO:0000256" key="1">
    <source>
        <dbReference type="ARBA" id="ARBA00007754"/>
    </source>
</evidence>
<feature type="binding site" evidence="6">
    <location>
        <position position="136"/>
    </location>
    <ligand>
        <name>substrate</name>
    </ligand>
</feature>
<dbReference type="EMBL" id="QGGQ01000011">
    <property type="protein sequence ID" value="PWK21470.1"/>
    <property type="molecule type" value="Genomic_DNA"/>
</dbReference>
<feature type="site" description="Plays an important role in maintaining the position of the catalytic nucleophile" evidence="7">
    <location>
        <position position="196"/>
    </location>
</feature>